<evidence type="ECO:0000313" key="3">
    <source>
        <dbReference type="EMBL" id="AMN35513.1"/>
    </source>
</evidence>
<protein>
    <submittedName>
        <fullName evidence="3">Terminase</fullName>
    </submittedName>
</protein>
<dbReference type="RefSeq" id="WP_061427688.1">
    <property type="nucleotide sequence ID" value="NZ_CP010994.1"/>
</dbReference>
<dbReference type="Pfam" id="PF03354">
    <property type="entry name" value="TerL_ATPase"/>
    <property type="match status" value="1"/>
</dbReference>
<sequence length="574" mass="65999">MTDSVTQYCNDVLEGKVITGRLVKLACKRHLNDLERSKTNDFAYRFDVEKAERIIRFAEKLVIDEGDEILPLKLYGFQKFILGSLMGWVYKDSGYRRFRSSYISVGRQCGKSLLNGVLGTYLSGFSGYRNGRIICSATKLSQAEIVYDEVKKFILADKDLKQMFFIYKKPPTITAKTTGTSVLPIGRDTKSIDGFRSLLAITDELHSHKTNQMYKLLEGGQANMKEALISAITTRGFDLNSFCKEHEDYCIRILEGIVTNETQFIFIAALDKDDDIDDWRNWLKAKPLTLYNIDNTYNERNIDIFRAKFNEAREKGGFDLVDFKTKHLNMWVEFKDTQYLNLANWKLCESNLTLEDFRGKRAILGFDLSSGGDLTSIGLVFEEINNETFVHSHSFIPHERVLEHEQTDLVPYREWINDGLLTVTSGHKTDYKFIISYLKEIIEEYDLKIVAVGYDNHNASSFLSDLGELFPNIELVDIPQTCKGLNDATVDFKLTVDEKKVKYNCNNKLLQWSGANAITVNNSMGEIKIDKEGNKRIDPIDSIMDAWFLKIKKDKAYFDKIDLNEHIKKYGYSF</sequence>
<evidence type="ECO:0000259" key="1">
    <source>
        <dbReference type="Pfam" id="PF03354"/>
    </source>
</evidence>
<dbReference type="AlphaFoldDB" id="A0A127EHX2"/>
<dbReference type="OrthoDB" id="9760250at2"/>
<dbReference type="InterPro" id="IPR046461">
    <property type="entry name" value="TerL_ATPase"/>
</dbReference>
<proteinExistence type="predicted"/>
<accession>A0A127EHX2</accession>
<dbReference type="InterPro" id="IPR027417">
    <property type="entry name" value="P-loop_NTPase"/>
</dbReference>
<evidence type="ECO:0000313" key="4">
    <source>
        <dbReference type="Proteomes" id="UP000070260"/>
    </source>
</evidence>
<dbReference type="EMBL" id="CP010994">
    <property type="protein sequence ID" value="AMN35513.1"/>
    <property type="molecule type" value="Genomic_DNA"/>
</dbReference>
<dbReference type="PANTHER" id="PTHR41287">
    <property type="match status" value="1"/>
</dbReference>
<dbReference type="InterPro" id="IPR046462">
    <property type="entry name" value="TerL_nuclease"/>
</dbReference>
<name>A0A127EHX2_CLOPF</name>
<organism evidence="3 4">
    <name type="scientific">Clostridium perfringens</name>
    <dbReference type="NCBI Taxonomy" id="1502"/>
    <lineage>
        <taxon>Bacteria</taxon>
        <taxon>Bacillati</taxon>
        <taxon>Bacillota</taxon>
        <taxon>Clostridia</taxon>
        <taxon>Eubacteriales</taxon>
        <taxon>Clostridiaceae</taxon>
        <taxon>Clostridium</taxon>
    </lineage>
</organism>
<feature type="domain" description="Terminase large subunit-like ATPase" evidence="1">
    <location>
        <begin position="77"/>
        <end position="250"/>
    </location>
</feature>
<dbReference type="Gene3D" id="3.40.50.300">
    <property type="entry name" value="P-loop containing nucleotide triphosphate hydrolases"/>
    <property type="match status" value="1"/>
</dbReference>
<dbReference type="InterPro" id="IPR005021">
    <property type="entry name" value="Terminase_largesu-like"/>
</dbReference>
<dbReference type="GO" id="GO:0004519">
    <property type="term" value="F:endonuclease activity"/>
    <property type="evidence" value="ECO:0007669"/>
    <property type="project" value="InterPro"/>
</dbReference>
<evidence type="ECO:0000259" key="2">
    <source>
        <dbReference type="Pfam" id="PF20441"/>
    </source>
</evidence>
<dbReference type="Proteomes" id="UP000070260">
    <property type="component" value="Chromosome"/>
</dbReference>
<dbReference type="PATRIC" id="fig|1502.177.peg.1442"/>
<dbReference type="PANTHER" id="PTHR41287:SF1">
    <property type="entry name" value="PROTEIN YMFN"/>
    <property type="match status" value="1"/>
</dbReference>
<feature type="domain" description="Terminase large subunit-like endonuclease" evidence="2">
    <location>
        <begin position="259"/>
        <end position="546"/>
    </location>
</feature>
<dbReference type="Pfam" id="PF20441">
    <property type="entry name" value="TerL_nuclease"/>
    <property type="match status" value="1"/>
</dbReference>
<reference evidence="3 4" key="1">
    <citation type="journal article" date="2016" name="PLoS ONE">
        <title>Plasmid Characterization and Chromosome Analysis of Two netF+ Clostridium perfringens Isolates Associated with Foal and Canine Necrotizing Enteritis.</title>
        <authorList>
            <person name="Mehdizadeh Gohari I."/>
            <person name="Kropinski A.M."/>
            <person name="Weese S.J."/>
            <person name="Parreira V.R."/>
            <person name="Whitehead A.E."/>
            <person name="Boerlin P."/>
            <person name="Prescott J.F."/>
        </authorList>
    </citation>
    <scope>NUCLEOTIDE SEQUENCE [LARGE SCALE GENOMIC DNA]</scope>
    <source>
        <strain evidence="3 4">JP838</strain>
    </source>
</reference>
<gene>
    <name evidence="3" type="ORF">JFP838_07045</name>
</gene>